<feature type="domain" description="RecX second three-helical" evidence="5">
    <location>
        <begin position="85"/>
        <end position="123"/>
    </location>
</feature>
<name>A0ABT9H517_9SPHN</name>
<comment type="caution">
    <text evidence="6">The sequence shown here is derived from an EMBL/GenBank/DDBJ whole genome shotgun (WGS) entry which is preliminary data.</text>
</comment>
<evidence type="ECO:0000256" key="1">
    <source>
        <dbReference type="ARBA" id="ARBA00004496"/>
    </source>
</evidence>
<comment type="similarity">
    <text evidence="2">Belongs to the RecX family.</text>
</comment>
<dbReference type="EMBL" id="JAVAIL010000001">
    <property type="protein sequence ID" value="MDP4538414.1"/>
    <property type="molecule type" value="Genomic_DNA"/>
</dbReference>
<gene>
    <name evidence="6" type="ORF">Q9K01_02070</name>
</gene>
<evidence type="ECO:0000256" key="4">
    <source>
        <dbReference type="ARBA" id="ARBA00022490"/>
    </source>
</evidence>
<dbReference type="Proteomes" id="UP001235664">
    <property type="component" value="Unassembled WGS sequence"/>
</dbReference>
<evidence type="ECO:0000313" key="7">
    <source>
        <dbReference type="Proteomes" id="UP001235664"/>
    </source>
</evidence>
<comment type="subcellular location">
    <subcellularLocation>
        <location evidence="1">Cytoplasm</location>
    </subcellularLocation>
</comment>
<reference evidence="6 7" key="1">
    <citation type="submission" date="2023-08" db="EMBL/GenBank/DDBJ databases">
        <title>genomic of DY56.</title>
        <authorList>
            <person name="Wang Y."/>
        </authorList>
    </citation>
    <scope>NUCLEOTIDE SEQUENCE [LARGE SCALE GENOMIC DNA]</scope>
    <source>
        <strain evidence="6 7">DY56-A-20</strain>
    </source>
</reference>
<keyword evidence="4" id="KW-0963">Cytoplasm</keyword>
<evidence type="ECO:0000256" key="2">
    <source>
        <dbReference type="ARBA" id="ARBA00009695"/>
    </source>
</evidence>
<protein>
    <recommendedName>
        <fullName evidence="3">Regulatory protein RecX</fullName>
    </recommendedName>
</protein>
<proteinExistence type="inferred from homology"/>
<evidence type="ECO:0000313" key="6">
    <source>
        <dbReference type="EMBL" id="MDP4538414.1"/>
    </source>
</evidence>
<organism evidence="6 7">
    <name type="scientific">Qipengyuania benthica</name>
    <dbReference type="NCBI Taxonomy" id="3067651"/>
    <lineage>
        <taxon>Bacteria</taxon>
        <taxon>Pseudomonadati</taxon>
        <taxon>Pseudomonadota</taxon>
        <taxon>Alphaproteobacteria</taxon>
        <taxon>Sphingomonadales</taxon>
        <taxon>Erythrobacteraceae</taxon>
        <taxon>Qipengyuania</taxon>
    </lineage>
</organism>
<accession>A0ABT9H517</accession>
<evidence type="ECO:0000256" key="3">
    <source>
        <dbReference type="ARBA" id="ARBA00018111"/>
    </source>
</evidence>
<dbReference type="InterPro" id="IPR036388">
    <property type="entry name" value="WH-like_DNA-bd_sf"/>
</dbReference>
<evidence type="ECO:0000259" key="5">
    <source>
        <dbReference type="Pfam" id="PF02631"/>
    </source>
</evidence>
<keyword evidence="7" id="KW-1185">Reference proteome</keyword>
<dbReference type="RefSeq" id="WP_305928550.1">
    <property type="nucleotide sequence ID" value="NZ_JAVAIL010000001.1"/>
</dbReference>
<dbReference type="Pfam" id="PF02631">
    <property type="entry name" value="RecX_HTH2"/>
    <property type="match status" value="1"/>
</dbReference>
<dbReference type="Gene3D" id="1.10.10.10">
    <property type="entry name" value="Winged helix-like DNA-binding domain superfamily/Winged helix DNA-binding domain"/>
    <property type="match status" value="1"/>
</dbReference>
<sequence>MDHGKRPQKARARSPRPLDPARLEELALAYVARFATTAGKLRTYLKRKLRERGWAGEGDPEAEEDAPPPDLEALIERFVAHGYVDDAGYARMRSADLLRRGYGARRVSQQLMQAGIAEDLRADVAPEEAERRAAALALARKRRFGPFAAGQAPTGEDAHKIREKQLAAMVRAGHDFDHARRVLDASAPDDLAQWVAEAREDYQE</sequence>
<dbReference type="InterPro" id="IPR053924">
    <property type="entry name" value="RecX_HTH_2nd"/>
</dbReference>